<dbReference type="AlphaFoldDB" id="A0A6G1MLQ7"/>
<accession>A0A6G1MLQ7</accession>
<sequence>MKIPSTTFILVALATAAQCAPVGDCAGELCIRSNGGGGGSDPIPNGSNVNNGGNGGNGGANSGGPGGNGGNGGGNVNTPPPDDNSGGGGSEGRGGSSGGAGPSGVPDLGEIIAGIIGGLFG</sequence>
<evidence type="ECO:0000256" key="1">
    <source>
        <dbReference type="SAM" id="MobiDB-lite"/>
    </source>
</evidence>
<feature type="signal peptide" evidence="2">
    <location>
        <begin position="1"/>
        <end position="19"/>
    </location>
</feature>
<reference evidence="3 4" key="1">
    <citation type="submission" date="2019-06" db="EMBL/GenBank/DDBJ databases">
        <authorList>
            <person name="Palmer J.M."/>
        </authorList>
    </citation>
    <scope>NUCLEOTIDE SEQUENCE [LARGE SCALE GENOMIC DNA]</scope>
    <source>
        <strain evidence="3 4">TWF191</strain>
    </source>
</reference>
<dbReference type="Proteomes" id="UP000483672">
    <property type="component" value="Unassembled WGS sequence"/>
</dbReference>
<name>A0A6G1MLQ7_ORBOL</name>
<evidence type="ECO:0000313" key="3">
    <source>
        <dbReference type="EMBL" id="KAF3214560.1"/>
    </source>
</evidence>
<proteinExistence type="predicted"/>
<keyword evidence="2" id="KW-0732">Signal</keyword>
<feature type="region of interest" description="Disordered" evidence="1">
    <location>
        <begin position="31"/>
        <end position="108"/>
    </location>
</feature>
<evidence type="ECO:0000256" key="2">
    <source>
        <dbReference type="SAM" id="SignalP"/>
    </source>
</evidence>
<protein>
    <submittedName>
        <fullName evidence="3">Uncharacterized protein</fullName>
    </submittedName>
</protein>
<evidence type="ECO:0000313" key="4">
    <source>
        <dbReference type="Proteomes" id="UP000483672"/>
    </source>
</evidence>
<gene>
    <name evidence="3" type="ORF">TWF191_009738</name>
</gene>
<dbReference type="EMBL" id="WIPF01000072">
    <property type="protein sequence ID" value="KAF3214560.1"/>
    <property type="molecule type" value="Genomic_DNA"/>
</dbReference>
<feature type="chain" id="PRO_5041093601" evidence="2">
    <location>
        <begin position="20"/>
        <end position="121"/>
    </location>
</feature>
<feature type="compositionally biased region" description="Gly residues" evidence="1">
    <location>
        <begin position="85"/>
        <end position="102"/>
    </location>
</feature>
<organism evidence="3 4">
    <name type="scientific">Orbilia oligospora</name>
    <name type="common">Nematode-trapping fungus</name>
    <name type="synonym">Arthrobotrys oligospora</name>
    <dbReference type="NCBI Taxonomy" id="2813651"/>
    <lineage>
        <taxon>Eukaryota</taxon>
        <taxon>Fungi</taxon>
        <taxon>Dikarya</taxon>
        <taxon>Ascomycota</taxon>
        <taxon>Pezizomycotina</taxon>
        <taxon>Orbiliomycetes</taxon>
        <taxon>Orbiliales</taxon>
        <taxon>Orbiliaceae</taxon>
        <taxon>Orbilia</taxon>
    </lineage>
</organism>
<feature type="compositionally biased region" description="Gly residues" evidence="1">
    <location>
        <begin position="52"/>
        <end position="75"/>
    </location>
</feature>
<feature type="compositionally biased region" description="Low complexity" evidence="1">
    <location>
        <begin position="41"/>
        <end position="51"/>
    </location>
</feature>
<comment type="caution">
    <text evidence="3">The sequence shown here is derived from an EMBL/GenBank/DDBJ whole genome shotgun (WGS) entry which is preliminary data.</text>
</comment>